<dbReference type="AlphaFoldDB" id="A0A517U2R5"/>
<dbReference type="InterPro" id="IPR047589">
    <property type="entry name" value="DUF11_rpt"/>
</dbReference>
<feature type="region of interest" description="Disordered" evidence="1">
    <location>
        <begin position="50"/>
        <end position="89"/>
    </location>
</feature>
<evidence type="ECO:0000259" key="2">
    <source>
        <dbReference type="Pfam" id="PF01345"/>
    </source>
</evidence>
<dbReference type="Proteomes" id="UP000317909">
    <property type="component" value="Chromosome"/>
</dbReference>
<dbReference type="NCBIfam" id="TIGR01451">
    <property type="entry name" value="B_ant_repeat"/>
    <property type="match status" value="1"/>
</dbReference>
<dbReference type="RefSeq" id="WP_145434607.1">
    <property type="nucleotide sequence ID" value="NZ_CP036339.1"/>
</dbReference>
<accession>A0A517U2R5</accession>
<dbReference type="EMBL" id="CP036339">
    <property type="protein sequence ID" value="QDT74893.1"/>
    <property type="molecule type" value="Genomic_DNA"/>
</dbReference>
<proteinExistence type="predicted"/>
<feature type="compositionally biased region" description="Polar residues" evidence="1">
    <location>
        <begin position="50"/>
        <end position="68"/>
    </location>
</feature>
<organism evidence="3 4">
    <name type="scientific">Lacipirellula limnantheis</name>
    <dbReference type="NCBI Taxonomy" id="2528024"/>
    <lineage>
        <taxon>Bacteria</taxon>
        <taxon>Pseudomonadati</taxon>
        <taxon>Planctomycetota</taxon>
        <taxon>Planctomycetia</taxon>
        <taxon>Pirellulales</taxon>
        <taxon>Lacipirellulaceae</taxon>
        <taxon>Lacipirellula</taxon>
    </lineage>
</organism>
<gene>
    <name evidence="3" type="ORF">I41_40970</name>
</gene>
<keyword evidence="4" id="KW-1185">Reference proteome</keyword>
<dbReference type="OrthoDB" id="252486at2"/>
<dbReference type="Pfam" id="PF01345">
    <property type="entry name" value="DUF11"/>
    <property type="match status" value="1"/>
</dbReference>
<protein>
    <recommendedName>
        <fullName evidence="2">DUF11 domain-containing protein</fullName>
    </recommendedName>
</protein>
<dbReference type="InterPro" id="IPR001434">
    <property type="entry name" value="OmcB-like_DUF11"/>
</dbReference>
<name>A0A517U2R5_9BACT</name>
<dbReference type="KEGG" id="llh:I41_40970"/>
<evidence type="ECO:0000313" key="4">
    <source>
        <dbReference type="Proteomes" id="UP000317909"/>
    </source>
</evidence>
<sequence length="481" mass="51901">MKHQRIHSGRLTTDNGPRSAPAWFRYGVIAAAAIVMCSCRTAEPRYRIAQNQPNPSSADSQLASSVPNDVQDHVPGAQYVAPENGSDNSEQVVFADDSQDASANLRQPVDVQPAAFADDSSASLPARGLAPSTIRLAAAEIPTHLTSAQLAQSQCLPEGNWQPMCSGDGCGCCNHGPVRGPADEYLCDGGDMHLPAAVNADWKVTGLEQEDTVAHYDTVDGRTIITPSNKVCLYAPRFAAVREVTDLRAYARIDAPGGTIQKINPIKIEETEDVLTSLAEIKPDIHREKEPPSLLREREQAGELDRDRRVAVTIGALQPYCNVQLIRSGEVIGTDVVKIARASLAAIAWSGVEAAQVVLDGRHAQAAVSDVSPGTIYHLFEPNNPKLRLVKLASKSSAQPGEEVEFTLRFDNVGDKVIGNVVITDNLTTRLEYVEGSQKTSLPASFTTQANDGESLILRWELTEPLEKGKGGVIQFRCKVR</sequence>
<evidence type="ECO:0000313" key="3">
    <source>
        <dbReference type="EMBL" id="QDT74893.1"/>
    </source>
</evidence>
<evidence type="ECO:0000256" key="1">
    <source>
        <dbReference type="SAM" id="MobiDB-lite"/>
    </source>
</evidence>
<feature type="domain" description="DUF11" evidence="2">
    <location>
        <begin position="387"/>
        <end position="475"/>
    </location>
</feature>
<reference evidence="3 4" key="1">
    <citation type="submission" date="2019-02" db="EMBL/GenBank/DDBJ databases">
        <title>Deep-cultivation of Planctomycetes and their phenomic and genomic characterization uncovers novel biology.</title>
        <authorList>
            <person name="Wiegand S."/>
            <person name="Jogler M."/>
            <person name="Boedeker C."/>
            <person name="Pinto D."/>
            <person name="Vollmers J."/>
            <person name="Rivas-Marin E."/>
            <person name="Kohn T."/>
            <person name="Peeters S.H."/>
            <person name="Heuer A."/>
            <person name="Rast P."/>
            <person name="Oberbeckmann S."/>
            <person name="Bunk B."/>
            <person name="Jeske O."/>
            <person name="Meyerdierks A."/>
            <person name="Storesund J.E."/>
            <person name="Kallscheuer N."/>
            <person name="Luecker S."/>
            <person name="Lage O.M."/>
            <person name="Pohl T."/>
            <person name="Merkel B.J."/>
            <person name="Hornburger P."/>
            <person name="Mueller R.-W."/>
            <person name="Bruemmer F."/>
            <person name="Labrenz M."/>
            <person name="Spormann A.M."/>
            <person name="Op den Camp H."/>
            <person name="Overmann J."/>
            <person name="Amann R."/>
            <person name="Jetten M.S.M."/>
            <person name="Mascher T."/>
            <person name="Medema M.H."/>
            <person name="Devos D.P."/>
            <person name="Kaster A.-K."/>
            <person name="Ovreas L."/>
            <person name="Rohde M."/>
            <person name="Galperin M.Y."/>
            <person name="Jogler C."/>
        </authorList>
    </citation>
    <scope>NUCLEOTIDE SEQUENCE [LARGE SCALE GENOMIC DNA]</scope>
    <source>
        <strain evidence="3 4">I41</strain>
    </source>
</reference>